<feature type="compositionally biased region" description="Basic and acidic residues" evidence="1">
    <location>
        <begin position="8"/>
        <end position="18"/>
    </location>
</feature>
<sequence length="70" mass="7278">MVVGGGNSEKEVGDRDGAGEIGGGSGAVEIVGGGGEHAVNSTYFLRRNMISIKLLDRRTKENYQQVAGVI</sequence>
<reference evidence="3" key="1">
    <citation type="journal article" date="2005" name="Nature">
        <title>The map-based sequence of the rice genome.</title>
        <authorList>
            <consortium name="International rice genome sequencing project (IRGSP)"/>
            <person name="Matsumoto T."/>
            <person name="Wu J."/>
            <person name="Kanamori H."/>
            <person name="Katayose Y."/>
            <person name="Fujisawa M."/>
            <person name="Namiki N."/>
            <person name="Mizuno H."/>
            <person name="Yamamoto K."/>
            <person name="Antonio B.A."/>
            <person name="Baba T."/>
            <person name="Sakata K."/>
            <person name="Nagamura Y."/>
            <person name="Aoki H."/>
            <person name="Arikawa K."/>
            <person name="Arita K."/>
            <person name="Bito T."/>
            <person name="Chiden Y."/>
            <person name="Fujitsuka N."/>
            <person name="Fukunaka R."/>
            <person name="Hamada M."/>
            <person name="Harada C."/>
            <person name="Hayashi A."/>
            <person name="Hijishita S."/>
            <person name="Honda M."/>
            <person name="Hosokawa S."/>
            <person name="Ichikawa Y."/>
            <person name="Idonuma A."/>
            <person name="Iijima M."/>
            <person name="Ikeda M."/>
            <person name="Ikeno M."/>
            <person name="Ito K."/>
            <person name="Ito S."/>
            <person name="Ito T."/>
            <person name="Ito Y."/>
            <person name="Ito Y."/>
            <person name="Iwabuchi A."/>
            <person name="Kamiya K."/>
            <person name="Karasawa W."/>
            <person name="Kurita K."/>
            <person name="Katagiri S."/>
            <person name="Kikuta A."/>
            <person name="Kobayashi H."/>
            <person name="Kobayashi N."/>
            <person name="Machita K."/>
            <person name="Maehara T."/>
            <person name="Masukawa M."/>
            <person name="Mizubayashi T."/>
            <person name="Mukai Y."/>
            <person name="Nagasaki H."/>
            <person name="Nagata Y."/>
            <person name="Naito S."/>
            <person name="Nakashima M."/>
            <person name="Nakama Y."/>
            <person name="Nakamichi Y."/>
            <person name="Nakamura M."/>
            <person name="Meguro A."/>
            <person name="Negishi M."/>
            <person name="Ohta I."/>
            <person name="Ohta T."/>
            <person name="Okamoto M."/>
            <person name="Ono N."/>
            <person name="Saji S."/>
            <person name="Sakaguchi M."/>
            <person name="Sakai K."/>
            <person name="Shibata M."/>
            <person name="Shimokawa T."/>
            <person name="Song J."/>
            <person name="Takazaki Y."/>
            <person name="Terasawa K."/>
            <person name="Tsugane M."/>
            <person name="Tsuji K."/>
            <person name="Ueda S."/>
            <person name="Waki K."/>
            <person name="Yamagata H."/>
            <person name="Yamamoto M."/>
            <person name="Yamamoto S."/>
            <person name="Yamane H."/>
            <person name="Yoshiki S."/>
            <person name="Yoshihara R."/>
            <person name="Yukawa K."/>
            <person name="Zhong H."/>
            <person name="Yano M."/>
            <person name="Yuan Q."/>
            <person name="Ouyang S."/>
            <person name="Liu J."/>
            <person name="Jones K.M."/>
            <person name="Gansberger K."/>
            <person name="Moffat K."/>
            <person name="Hill J."/>
            <person name="Bera J."/>
            <person name="Fadrosh D."/>
            <person name="Jin S."/>
            <person name="Johri S."/>
            <person name="Kim M."/>
            <person name="Overton L."/>
            <person name="Reardon M."/>
            <person name="Tsitrin T."/>
            <person name="Vuong H."/>
            <person name="Weaver B."/>
            <person name="Ciecko A."/>
            <person name="Tallon L."/>
            <person name="Jackson J."/>
            <person name="Pai G."/>
            <person name="Aken S.V."/>
            <person name="Utterback T."/>
            <person name="Reidmuller S."/>
            <person name="Feldblyum T."/>
            <person name="Hsiao J."/>
            <person name="Zismann V."/>
            <person name="Iobst S."/>
            <person name="de Vazeille A.R."/>
            <person name="Buell C.R."/>
            <person name="Ying K."/>
            <person name="Li Y."/>
            <person name="Lu T."/>
            <person name="Huang Y."/>
            <person name="Zhao Q."/>
            <person name="Feng Q."/>
            <person name="Zhang L."/>
            <person name="Zhu J."/>
            <person name="Weng Q."/>
            <person name="Mu J."/>
            <person name="Lu Y."/>
            <person name="Fan D."/>
            <person name="Liu Y."/>
            <person name="Guan J."/>
            <person name="Zhang Y."/>
            <person name="Yu S."/>
            <person name="Liu X."/>
            <person name="Zhang Y."/>
            <person name="Hong G."/>
            <person name="Han B."/>
            <person name="Choisne N."/>
            <person name="Demange N."/>
            <person name="Orjeda G."/>
            <person name="Samain S."/>
            <person name="Cattolico L."/>
            <person name="Pelletier E."/>
            <person name="Couloux A."/>
            <person name="Segurens B."/>
            <person name="Wincker P."/>
            <person name="D'Hont A."/>
            <person name="Scarpelli C."/>
            <person name="Weissenbach J."/>
            <person name="Salanoubat M."/>
            <person name="Quetier F."/>
            <person name="Yu Y."/>
            <person name="Kim H.R."/>
            <person name="Rambo T."/>
            <person name="Currie J."/>
            <person name="Collura K."/>
            <person name="Luo M."/>
            <person name="Yang T."/>
            <person name="Ammiraju J.S.S."/>
            <person name="Engler F."/>
            <person name="Soderlund C."/>
            <person name="Wing R.A."/>
            <person name="Palmer L.E."/>
            <person name="de la Bastide M."/>
            <person name="Spiegel L."/>
            <person name="Nascimento L."/>
            <person name="Zutavern T."/>
            <person name="O'Shaughnessy A."/>
            <person name="Dike S."/>
            <person name="Dedhia N."/>
            <person name="Preston R."/>
            <person name="Balija V."/>
            <person name="McCombie W.R."/>
            <person name="Chow T."/>
            <person name="Chen H."/>
            <person name="Chung M."/>
            <person name="Chen C."/>
            <person name="Shaw J."/>
            <person name="Wu H."/>
            <person name="Hsiao K."/>
            <person name="Chao Y."/>
            <person name="Chu M."/>
            <person name="Cheng C."/>
            <person name="Hour A."/>
            <person name="Lee P."/>
            <person name="Lin S."/>
            <person name="Lin Y."/>
            <person name="Liou J."/>
            <person name="Liu S."/>
            <person name="Hsing Y."/>
            <person name="Raghuvanshi S."/>
            <person name="Mohanty A."/>
            <person name="Bharti A.K."/>
            <person name="Gaur A."/>
            <person name="Gupta V."/>
            <person name="Kumar D."/>
            <person name="Ravi V."/>
            <person name="Vij S."/>
            <person name="Kapur A."/>
            <person name="Khurana P."/>
            <person name="Khurana P."/>
            <person name="Khurana J.P."/>
            <person name="Tyagi A.K."/>
            <person name="Gaikwad K."/>
            <person name="Singh A."/>
            <person name="Dalal V."/>
            <person name="Srivastava S."/>
            <person name="Dixit A."/>
            <person name="Pal A.K."/>
            <person name="Ghazi I.A."/>
            <person name="Yadav M."/>
            <person name="Pandit A."/>
            <person name="Bhargava A."/>
            <person name="Sureshbabu K."/>
            <person name="Batra K."/>
            <person name="Sharma T.R."/>
            <person name="Mohapatra T."/>
            <person name="Singh N.K."/>
            <person name="Messing J."/>
            <person name="Nelson A.B."/>
            <person name="Fuks G."/>
            <person name="Kavchok S."/>
            <person name="Keizer G."/>
            <person name="Linton E."/>
            <person name="Llaca V."/>
            <person name="Song R."/>
            <person name="Tanyolac B."/>
            <person name="Young S."/>
            <person name="Ho-Il K."/>
            <person name="Hahn J.H."/>
            <person name="Sangsakoo G."/>
            <person name="Vanavichit A."/>
            <person name="de Mattos Luiz.A.T."/>
            <person name="Zimmer P.D."/>
            <person name="Malone G."/>
            <person name="Dellagostin O."/>
            <person name="de Oliveira A.C."/>
            <person name="Bevan M."/>
            <person name="Bancroft I."/>
            <person name="Minx P."/>
            <person name="Cordum H."/>
            <person name="Wilson R."/>
            <person name="Cheng Z."/>
            <person name="Jin W."/>
            <person name="Jiang J."/>
            <person name="Leong S.A."/>
            <person name="Iwama H."/>
            <person name="Gojobori T."/>
            <person name="Itoh T."/>
            <person name="Niimura Y."/>
            <person name="Fujii Y."/>
            <person name="Habara T."/>
            <person name="Sakai H."/>
            <person name="Sato Y."/>
            <person name="Wilson G."/>
            <person name="Kumar K."/>
            <person name="McCouch S."/>
            <person name="Juretic N."/>
            <person name="Hoen D."/>
            <person name="Wright S."/>
            <person name="Bruskiewich R."/>
            <person name="Bureau T."/>
            <person name="Miyao A."/>
            <person name="Hirochika H."/>
            <person name="Nishikawa T."/>
            <person name="Kadowaki K."/>
            <person name="Sugiura M."/>
            <person name="Burr B."/>
            <person name="Sasaki T."/>
        </authorList>
    </citation>
    <scope>NUCLEOTIDE SEQUENCE [LARGE SCALE GENOMIC DNA]</scope>
    <source>
        <strain evidence="3">cv. Nipponbare</strain>
    </source>
</reference>
<dbReference type="Proteomes" id="UP000000763">
    <property type="component" value="Chromosome 11"/>
</dbReference>
<evidence type="ECO:0000313" key="3">
    <source>
        <dbReference type="Proteomes" id="UP000000763"/>
    </source>
</evidence>
<protein>
    <submittedName>
        <fullName evidence="2">Uncharacterized protein</fullName>
    </submittedName>
</protein>
<organism evidence="2 3">
    <name type="scientific">Oryza sativa subsp. japonica</name>
    <name type="common">Rice</name>
    <dbReference type="NCBI Taxonomy" id="39947"/>
    <lineage>
        <taxon>Eukaryota</taxon>
        <taxon>Viridiplantae</taxon>
        <taxon>Streptophyta</taxon>
        <taxon>Embryophyta</taxon>
        <taxon>Tracheophyta</taxon>
        <taxon>Spermatophyta</taxon>
        <taxon>Magnoliopsida</taxon>
        <taxon>Liliopsida</taxon>
        <taxon>Poales</taxon>
        <taxon>Poaceae</taxon>
        <taxon>BOP clade</taxon>
        <taxon>Oryzoideae</taxon>
        <taxon>Oryzeae</taxon>
        <taxon>Oryzinae</taxon>
        <taxon>Oryza</taxon>
        <taxon>Oryza sativa</taxon>
    </lineage>
</organism>
<evidence type="ECO:0000313" key="2">
    <source>
        <dbReference type="EMBL" id="AAX92966.1"/>
    </source>
</evidence>
<evidence type="ECO:0000256" key="1">
    <source>
        <dbReference type="SAM" id="MobiDB-lite"/>
    </source>
</evidence>
<proteinExistence type="predicted"/>
<dbReference type="AlphaFoldDB" id="Q2R6W2"/>
<accession>Q2R6W2</accession>
<name>Q2R6W2_ORYSJ</name>
<dbReference type="EMBL" id="AC135596">
    <property type="protein sequence ID" value="AAX92966.1"/>
    <property type="molecule type" value="Genomic_DNA"/>
</dbReference>
<feature type="region of interest" description="Disordered" evidence="1">
    <location>
        <begin position="1"/>
        <end position="21"/>
    </location>
</feature>
<gene>
    <name evidence="2" type="ordered locus">LOC_Os11g18680</name>
</gene>
<reference evidence="3" key="2">
    <citation type="journal article" date="2008" name="Nucleic Acids Res.">
        <title>The rice annotation project database (RAP-DB): 2008 update.</title>
        <authorList>
            <consortium name="The rice annotation project (RAP)"/>
        </authorList>
    </citation>
    <scope>GENOME REANNOTATION</scope>
    <source>
        <strain evidence="3">cv. Nipponbare</strain>
    </source>
</reference>